<comment type="caution">
    <text evidence="3">The sequence shown here is derived from an EMBL/GenBank/DDBJ whole genome shotgun (WGS) entry which is preliminary data.</text>
</comment>
<dbReference type="PANTHER" id="PTHR12905:SF0">
    <property type="entry name" value="CALCINEURIN-LIKE PHOSPHOESTERASE DOMAIN-CONTAINING PROTEIN"/>
    <property type="match status" value="1"/>
</dbReference>
<gene>
    <name evidence="3" type="ORF">BOX15_Mlig007994g1</name>
</gene>
<protein>
    <recommendedName>
        <fullName evidence="2">Calcineurin-like phosphoesterase domain-containing protein</fullName>
    </recommendedName>
</protein>
<comment type="similarity">
    <text evidence="1">Belongs to the UPF0046 family.</text>
</comment>
<accession>A0A267E993</accession>
<proteinExistence type="inferred from homology"/>
<dbReference type="Pfam" id="PF00149">
    <property type="entry name" value="Metallophos"/>
    <property type="match status" value="1"/>
</dbReference>
<organism evidence="3 4">
    <name type="scientific">Macrostomum lignano</name>
    <dbReference type="NCBI Taxonomy" id="282301"/>
    <lineage>
        <taxon>Eukaryota</taxon>
        <taxon>Metazoa</taxon>
        <taxon>Spiralia</taxon>
        <taxon>Lophotrochozoa</taxon>
        <taxon>Platyhelminthes</taxon>
        <taxon>Rhabditophora</taxon>
        <taxon>Macrostomorpha</taxon>
        <taxon>Macrostomida</taxon>
        <taxon>Macrostomidae</taxon>
        <taxon>Macrostomum</taxon>
    </lineage>
</organism>
<dbReference type="STRING" id="282301.A0A267E993"/>
<evidence type="ECO:0000313" key="4">
    <source>
        <dbReference type="Proteomes" id="UP000215902"/>
    </source>
</evidence>
<dbReference type="Proteomes" id="UP000215902">
    <property type="component" value="Unassembled WGS sequence"/>
</dbReference>
<evidence type="ECO:0000313" key="3">
    <source>
        <dbReference type="EMBL" id="PAA57966.1"/>
    </source>
</evidence>
<dbReference type="CDD" id="cd07379">
    <property type="entry name" value="MPP_239FB"/>
    <property type="match status" value="1"/>
</dbReference>
<dbReference type="Gene3D" id="3.60.21.10">
    <property type="match status" value="1"/>
</dbReference>
<feature type="domain" description="Calcineurin-like phosphoesterase" evidence="2">
    <location>
        <begin position="47"/>
        <end position="230"/>
    </location>
</feature>
<dbReference type="SUPFAM" id="SSF56300">
    <property type="entry name" value="Metallo-dependent phosphatases"/>
    <property type="match status" value="1"/>
</dbReference>
<reference evidence="3 4" key="1">
    <citation type="submission" date="2017-06" db="EMBL/GenBank/DDBJ databases">
        <title>A platform for efficient transgenesis in Macrostomum lignano, a flatworm model organism for stem cell research.</title>
        <authorList>
            <person name="Berezikov E."/>
        </authorList>
    </citation>
    <scope>NUCLEOTIDE SEQUENCE [LARGE SCALE GENOMIC DNA]</scope>
    <source>
        <strain evidence="3">DV1</strain>
        <tissue evidence="3">Whole organism</tissue>
    </source>
</reference>
<keyword evidence="4" id="KW-1185">Reference proteome</keyword>
<sequence>MSSTNPNKLYQKLFTGLKKKFCCNEVDNLLEYSRKRIDKNDNKNIVRFVCISDIHTPSRIRKERIPWQFPQGDVLLVAGDLTMRGSAREVSQVVDWLRDTPYSHRVVIAGNHDFCLDPQDDDYSPEAEAALQRECIYLRDSSVVLFDSVKIYGSPVTPEFHSMAFNVARGSDIEQVWSSIPEDTDILLTHGPPLGHGDLVHNGIRAGCADLLMRVNQVRPAYHVFGHIHEAYGVTTDGYTAFVNAACCNLRYFLEHQPLVFEFAVAEPQQKPSLDEQLESGLSLGN</sequence>
<name>A0A267E993_9PLAT</name>
<dbReference type="InterPro" id="IPR051693">
    <property type="entry name" value="UPF0046_metallophosphoest"/>
</dbReference>
<dbReference type="InterPro" id="IPR004843">
    <property type="entry name" value="Calcineurin-like_PHP"/>
</dbReference>
<evidence type="ECO:0000256" key="1">
    <source>
        <dbReference type="ARBA" id="ARBA00007993"/>
    </source>
</evidence>
<evidence type="ECO:0000259" key="2">
    <source>
        <dbReference type="Pfam" id="PF00149"/>
    </source>
</evidence>
<dbReference type="InterPro" id="IPR029052">
    <property type="entry name" value="Metallo-depent_PP-like"/>
</dbReference>
<dbReference type="GO" id="GO:0016787">
    <property type="term" value="F:hydrolase activity"/>
    <property type="evidence" value="ECO:0007669"/>
    <property type="project" value="InterPro"/>
</dbReference>
<dbReference type="AlphaFoldDB" id="A0A267E993"/>
<dbReference type="PANTHER" id="PTHR12905">
    <property type="entry name" value="METALLOPHOSPHOESTERASE"/>
    <property type="match status" value="1"/>
</dbReference>
<dbReference type="OrthoDB" id="630188at2759"/>
<dbReference type="EMBL" id="NIVC01002428">
    <property type="protein sequence ID" value="PAA57966.1"/>
    <property type="molecule type" value="Genomic_DNA"/>
</dbReference>